<keyword evidence="2 9" id="KW-0812">Transmembrane</keyword>
<dbReference type="AlphaFoldDB" id="A0A9W9YCY0"/>
<feature type="transmembrane region" description="Helical" evidence="9">
    <location>
        <begin position="350"/>
        <end position="372"/>
    </location>
</feature>
<evidence type="ECO:0000256" key="1">
    <source>
        <dbReference type="ARBA" id="ARBA00004141"/>
    </source>
</evidence>
<evidence type="ECO:0000256" key="4">
    <source>
        <dbReference type="ARBA" id="ARBA00023040"/>
    </source>
</evidence>
<keyword evidence="3 9" id="KW-1133">Transmembrane helix</keyword>
<organism evidence="11 12">
    <name type="scientific">Desmophyllum pertusum</name>
    <dbReference type="NCBI Taxonomy" id="174260"/>
    <lineage>
        <taxon>Eukaryota</taxon>
        <taxon>Metazoa</taxon>
        <taxon>Cnidaria</taxon>
        <taxon>Anthozoa</taxon>
        <taxon>Hexacorallia</taxon>
        <taxon>Scleractinia</taxon>
        <taxon>Caryophylliina</taxon>
        <taxon>Caryophylliidae</taxon>
        <taxon>Desmophyllum</taxon>
    </lineage>
</organism>
<feature type="compositionally biased region" description="Polar residues" evidence="8">
    <location>
        <begin position="301"/>
        <end position="310"/>
    </location>
</feature>
<keyword evidence="5 9" id="KW-0472">Membrane</keyword>
<dbReference type="PANTHER" id="PTHR24243:SF208">
    <property type="entry name" value="PYROKININ-1 RECEPTOR"/>
    <property type="match status" value="1"/>
</dbReference>
<keyword evidence="12" id="KW-1185">Reference proteome</keyword>
<feature type="transmembrane region" description="Helical" evidence="9">
    <location>
        <begin position="174"/>
        <end position="202"/>
    </location>
</feature>
<dbReference type="PRINTS" id="PR00237">
    <property type="entry name" value="GPCRRHODOPSN"/>
</dbReference>
<dbReference type="EMBL" id="MU827784">
    <property type="protein sequence ID" value="KAJ7334337.1"/>
    <property type="molecule type" value="Genomic_DNA"/>
</dbReference>
<name>A0A9W9YCY0_9CNID</name>
<dbReference type="InterPro" id="IPR000276">
    <property type="entry name" value="GPCR_Rhodpsn"/>
</dbReference>
<comment type="subcellular location">
    <subcellularLocation>
        <location evidence="1">Membrane</location>
        <topology evidence="1">Multi-pass membrane protein</topology>
    </subcellularLocation>
</comment>
<evidence type="ECO:0000256" key="5">
    <source>
        <dbReference type="ARBA" id="ARBA00023136"/>
    </source>
</evidence>
<keyword evidence="6" id="KW-0675">Receptor</keyword>
<feature type="transmembrane region" description="Helical" evidence="9">
    <location>
        <begin position="93"/>
        <end position="114"/>
    </location>
</feature>
<dbReference type="CDD" id="cd00637">
    <property type="entry name" value="7tm_classA_rhodopsin-like"/>
    <property type="match status" value="1"/>
</dbReference>
<dbReference type="PANTHER" id="PTHR24243">
    <property type="entry name" value="G-PROTEIN COUPLED RECEPTOR"/>
    <property type="match status" value="1"/>
</dbReference>
<dbReference type="Proteomes" id="UP001163046">
    <property type="component" value="Unassembled WGS sequence"/>
</dbReference>
<feature type="region of interest" description="Disordered" evidence="8">
    <location>
        <begin position="284"/>
        <end position="318"/>
    </location>
</feature>
<evidence type="ECO:0000256" key="7">
    <source>
        <dbReference type="ARBA" id="ARBA00023224"/>
    </source>
</evidence>
<dbReference type="Gene3D" id="1.20.1070.10">
    <property type="entry name" value="Rhodopsin 7-helix transmembrane proteins"/>
    <property type="match status" value="1"/>
</dbReference>
<evidence type="ECO:0000256" key="6">
    <source>
        <dbReference type="ARBA" id="ARBA00023170"/>
    </source>
</evidence>
<gene>
    <name evidence="11" type="ORF">OS493_014647</name>
</gene>
<proteinExistence type="predicted"/>
<dbReference type="PROSITE" id="PS50262">
    <property type="entry name" value="G_PROTEIN_RECEP_F1_2"/>
    <property type="match status" value="1"/>
</dbReference>
<dbReference type="OrthoDB" id="5989893at2759"/>
<evidence type="ECO:0000313" key="12">
    <source>
        <dbReference type="Proteomes" id="UP001163046"/>
    </source>
</evidence>
<comment type="caution">
    <text evidence="11">The sequence shown here is derived from an EMBL/GenBank/DDBJ whole genome shotgun (WGS) entry which is preliminary data.</text>
</comment>
<dbReference type="SUPFAM" id="SSF81321">
    <property type="entry name" value="Family A G protein-coupled receptor-like"/>
    <property type="match status" value="1"/>
</dbReference>
<evidence type="ECO:0000256" key="9">
    <source>
        <dbReference type="SAM" id="Phobius"/>
    </source>
</evidence>
<dbReference type="InterPro" id="IPR017452">
    <property type="entry name" value="GPCR_Rhodpsn_7TM"/>
</dbReference>
<evidence type="ECO:0000256" key="2">
    <source>
        <dbReference type="ARBA" id="ARBA00022692"/>
    </source>
</evidence>
<evidence type="ECO:0000313" key="11">
    <source>
        <dbReference type="EMBL" id="KAJ7334337.1"/>
    </source>
</evidence>
<feature type="transmembrane region" description="Helical" evidence="9">
    <location>
        <begin position="135"/>
        <end position="154"/>
    </location>
</feature>
<evidence type="ECO:0000259" key="10">
    <source>
        <dbReference type="PROSITE" id="PS50262"/>
    </source>
</evidence>
<keyword evidence="4" id="KW-0297">G-protein coupled receptor</keyword>
<feature type="transmembrane region" description="Helical" evidence="9">
    <location>
        <begin position="322"/>
        <end position="344"/>
    </location>
</feature>
<evidence type="ECO:0000256" key="3">
    <source>
        <dbReference type="ARBA" id="ARBA00022989"/>
    </source>
</evidence>
<accession>A0A9W9YCY0</accession>
<feature type="transmembrane region" description="Helical" evidence="9">
    <location>
        <begin position="12"/>
        <end position="36"/>
    </location>
</feature>
<dbReference type="GO" id="GO:0004930">
    <property type="term" value="F:G protein-coupled receptor activity"/>
    <property type="evidence" value="ECO:0007669"/>
    <property type="project" value="UniProtKB-KW"/>
</dbReference>
<feature type="domain" description="G-protein coupled receptors family 1 profile" evidence="10">
    <location>
        <begin position="27"/>
        <end position="370"/>
    </location>
</feature>
<keyword evidence="7" id="KW-0807">Transducer</keyword>
<evidence type="ECO:0000256" key="8">
    <source>
        <dbReference type="SAM" id="MobiDB-lite"/>
    </source>
</evidence>
<feature type="transmembrane region" description="Helical" evidence="9">
    <location>
        <begin position="48"/>
        <end position="68"/>
    </location>
</feature>
<dbReference type="GO" id="GO:0016020">
    <property type="term" value="C:membrane"/>
    <property type="evidence" value="ECO:0007669"/>
    <property type="project" value="UniProtKB-SubCell"/>
</dbReference>
<protein>
    <recommendedName>
        <fullName evidence="10">G-protein coupled receptors family 1 profile domain-containing protein</fullName>
    </recommendedName>
</protein>
<sequence>MPPENTPLFENVTLAVRIILFVICLVENSIAIFILYKNIRNGRKTFAQYILINIACTDILRAFIYYPAEFVKFSHGEFVWVVEGLAGDVLCKVYAFLVQIPGDVLILSLVALACDVTRNLSSKGRKEHTQKFSRSLIGFFWVTAAGLSAFYLVINRVESNECVVDVSKQLAAIMLQLIHAFMFVAPAALILTILNLLAICLVKRRKKEIIGPKRAERINARRQRKIGYVEDLGDVQEMQFSTRLEPGREADFTVRETSLQQPSTSTNAFETLIEISTKDKTLNKGSDSNIGVDVGEPEDAQGSTSVSAQEESFETTRTEAKITSATSVPFAILSIIQLILPYVYPSYNVYLLFAIQIAEEIYAVIKPGIYACTDKEFRKRYKTLSPFACCCIGRIRQAARTHRNN</sequence>
<dbReference type="Pfam" id="PF00001">
    <property type="entry name" value="7tm_1"/>
    <property type="match status" value="1"/>
</dbReference>
<reference evidence="11" key="1">
    <citation type="submission" date="2023-01" db="EMBL/GenBank/DDBJ databases">
        <title>Genome assembly of the deep-sea coral Lophelia pertusa.</title>
        <authorList>
            <person name="Herrera S."/>
            <person name="Cordes E."/>
        </authorList>
    </citation>
    <scope>NUCLEOTIDE SEQUENCE</scope>
    <source>
        <strain evidence="11">USNM1676648</strain>
        <tissue evidence="11">Polyp</tissue>
    </source>
</reference>